<name>A0A926DTI4_9FIRM</name>
<sequence length="113" mass="12397">MHAGVAKNDTGQRAHEDIFSAATVETTEPAGKRDEKCTPARLRTTLASGHNETYSTPSQVETILPAEKQNNKCTPAWRRTTPASGHTEANSTPPAARRSCRRRNKTKNARRQG</sequence>
<accession>A0A926DTI4</accession>
<organism evidence="2 3">
    <name type="scientific">Bianquea renquensis</name>
    <dbReference type="NCBI Taxonomy" id="2763661"/>
    <lineage>
        <taxon>Bacteria</taxon>
        <taxon>Bacillati</taxon>
        <taxon>Bacillota</taxon>
        <taxon>Clostridia</taxon>
        <taxon>Eubacteriales</taxon>
        <taxon>Bianqueaceae</taxon>
        <taxon>Bianquea</taxon>
    </lineage>
</organism>
<evidence type="ECO:0000313" key="3">
    <source>
        <dbReference type="Proteomes" id="UP000657006"/>
    </source>
</evidence>
<protein>
    <submittedName>
        <fullName evidence="2">Uncharacterized protein</fullName>
    </submittedName>
</protein>
<dbReference type="EMBL" id="JACRSQ010000020">
    <property type="protein sequence ID" value="MBC8544381.1"/>
    <property type="molecule type" value="Genomic_DNA"/>
</dbReference>
<comment type="caution">
    <text evidence="2">The sequence shown here is derived from an EMBL/GenBank/DDBJ whole genome shotgun (WGS) entry which is preliminary data.</text>
</comment>
<feature type="region of interest" description="Disordered" evidence="1">
    <location>
        <begin position="1"/>
        <end position="113"/>
    </location>
</feature>
<reference evidence="2" key="1">
    <citation type="submission" date="2020-08" db="EMBL/GenBank/DDBJ databases">
        <title>Genome public.</title>
        <authorList>
            <person name="Liu C."/>
            <person name="Sun Q."/>
        </authorList>
    </citation>
    <scope>NUCLEOTIDE SEQUENCE</scope>
    <source>
        <strain evidence="2">NSJ-32</strain>
    </source>
</reference>
<dbReference type="AlphaFoldDB" id="A0A926DTI4"/>
<dbReference type="Proteomes" id="UP000657006">
    <property type="component" value="Unassembled WGS sequence"/>
</dbReference>
<keyword evidence="3" id="KW-1185">Reference proteome</keyword>
<feature type="compositionally biased region" description="Basic residues" evidence="1">
    <location>
        <begin position="98"/>
        <end position="113"/>
    </location>
</feature>
<gene>
    <name evidence="2" type="ORF">H8730_12615</name>
</gene>
<evidence type="ECO:0000313" key="2">
    <source>
        <dbReference type="EMBL" id="MBC8544381.1"/>
    </source>
</evidence>
<dbReference type="RefSeq" id="WP_249289887.1">
    <property type="nucleotide sequence ID" value="NZ_JACRSQ010000020.1"/>
</dbReference>
<evidence type="ECO:0000256" key="1">
    <source>
        <dbReference type="SAM" id="MobiDB-lite"/>
    </source>
</evidence>
<feature type="compositionally biased region" description="Polar residues" evidence="1">
    <location>
        <begin position="81"/>
        <end position="93"/>
    </location>
</feature>
<feature type="compositionally biased region" description="Polar residues" evidence="1">
    <location>
        <begin position="45"/>
        <end position="61"/>
    </location>
</feature>
<proteinExistence type="predicted"/>